<dbReference type="InterPro" id="IPR027370">
    <property type="entry name" value="Znf-RING_euk"/>
</dbReference>
<dbReference type="InterPro" id="IPR051051">
    <property type="entry name" value="E3_ubiq-ligase_TRIM/RNF"/>
</dbReference>
<dbReference type="PANTHER" id="PTHR25465">
    <property type="entry name" value="B-BOX DOMAIN CONTAINING"/>
    <property type="match status" value="1"/>
</dbReference>
<evidence type="ECO:0000256" key="4">
    <source>
        <dbReference type="PROSITE-ProRule" id="PRU00175"/>
    </source>
</evidence>
<comment type="caution">
    <text evidence="9">The sequence shown here is derived from an EMBL/GenBank/DDBJ whole genome shotgun (WGS) entry which is preliminary data.</text>
</comment>
<evidence type="ECO:0000256" key="5">
    <source>
        <dbReference type="SAM" id="Coils"/>
    </source>
</evidence>
<dbReference type="PRINTS" id="PR01407">
    <property type="entry name" value="BUTYPHLNCDUF"/>
</dbReference>
<dbReference type="InterPro" id="IPR001870">
    <property type="entry name" value="B30.2/SPRY"/>
</dbReference>
<feature type="coiled-coil region" evidence="5">
    <location>
        <begin position="368"/>
        <end position="406"/>
    </location>
</feature>
<evidence type="ECO:0000256" key="3">
    <source>
        <dbReference type="ARBA" id="ARBA00022833"/>
    </source>
</evidence>
<dbReference type="Pfam" id="PF13445">
    <property type="entry name" value="zf-RING_UBOX"/>
    <property type="match status" value="1"/>
</dbReference>
<dbReference type="InterPro" id="IPR013083">
    <property type="entry name" value="Znf_RING/FYVE/PHD"/>
</dbReference>
<dbReference type="PROSITE" id="PS00518">
    <property type="entry name" value="ZF_RING_1"/>
    <property type="match status" value="1"/>
</dbReference>
<keyword evidence="10" id="KW-1185">Reference proteome</keyword>
<feature type="region of interest" description="Disordered" evidence="6">
    <location>
        <begin position="45"/>
        <end position="121"/>
    </location>
</feature>
<feature type="compositionally biased region" description="Basic and acidic residues" evidence="6">
    <location>
        <begin position="231"/>
        <end position="247"/>
    </location>
</feature>
<organism evidence="9 10">
    <name type="scientific">Merluccius polli</name>
    <name type="common">Benguela hake</name>
    <name type="synonym">Merluccius cadenati</name>
    <dbReference type="NCBI Taxonomy" id="89951"/>
    <lineage>
        <taxon>Eukaryota</taxon>
        <taxon>Metazoa</taxon>
        <taxon>Chordata</taxon>
        <taxon>Craniata</taxon>
        <taxon>Vertebrata</taxon>
        <taxon>Euteleostomi</taxon>
        <taxon>Actinopterygii</taxon>
        <taxon>Neopterygii</taxon>
        <taxon>Teleostei</taxon>
        <taxon>Neoteleostei</taxon>
        <taxon>Acanthomorphata</taxon>
        <taxon>Zeiogadaria</taxon>
        <taxon>Gadariae</taxon>
        <taxon>Gadiformes</taxon>
        <taxon>Gadoidei</taxon>
        <taxon>Merlucciidae</taxon>
        <taxon>Merluccius</taxon>
    </lineage>
</organism>
<feature type="compositionally biased region" description="Pro residues" evidence="6">
    <location>
        <begin position="252"/>
        <end position="335"/>
    </location>
</feature>
<feature type="domain" description="RING-type" evidence="7">
    <location>
        <begin position="127"/>
        <end position="167"/>
    </location>
</feature>
<feature type="compositionally biased region" description="Basic and acidic residues" evidence="6">
    <location>
        <begin position="64"/>
        <end position="94"/>
    </location>
</feature>
<reference evidence="9" key="1">
    <citation type="journal article" date="2023" name="Front. Mar. Sci.">
        <title>A new Merluccius polli reference genome to investigate the effects of global change in West African waters.</title>
        <authorList>
            <person name="Mateo J.L."/>
            <person name="Blanco-Fernandez C."/>
            <person name="Garcia-Vazquez E."/>
            <person name="Machado-Schiaffino G."/>
        </authorList>
    </citation>
    <scope>NUCLEOTIDE SEQUENCE</scope>
    <source>
        <strain evidence="9">C29</strain>
        <tissue evidence="9">Fin</tissue>
    </source>
</reference>
<keyword evidence="1" id="KW-0479">Metal-binding</keyword>
<dbReference type="Proteomes" id="UP001174136">
    <property type="component" value="Unassembled WGS sequence"/>
</dbReference>
<dbReference type="PANTHER" id="PTHR25465:SF31">
    <property type="entry name" value="RING-TYPE DOMAIN-CONTAINING PROTEIN"/>
    <property type="match status" value="1"/>
</dbReference>
<dbReference type="EMBL" id="JAOPHQ010001623">
    <property type="protein sequence ID" value="KAK0150110.1"/>
    <property type="molecule type" value="Genomic_DNA"/>
</dbReference>
<evidence type="ECO:0000313" key="10">
    <source>
        <dbReference type="Proteomes" id="UP001174136"/>
    </source>
</evidence>
<accession>A0AA47P6L6</accession>
<dbReference type="SMART" id="SM00589">
    <property type="entry name" value="PRY"/>
    <property type="match status" value="1"/>
</dbReference>
<sequence length="711" mass="77400">MSSVITLRKDSVAAAARRSWDAAETFRSGPVEILSLTRVAAISSGDRDAAVTRRSRPLQRSAARRQDSRDHARTTRPRENQETTRSFVDVKIEQTNKSWDPAAMSFSGGPDGAAASEEEASGERPTCSICLQVYREPTSLPCGHTYCLACLQTMAAGLDQHHCPECQRAYGGADALVRNEEMCRAVEAHKAALEQGHKVGAGHPGRVEAATPTGPPEAAPQGDGSKCHSRTPPEKDLPEDRDGRRTASEPLSTPPQQPLPTPPQQPPPTPPQQPPPTPPQQPPPTPPQQPLPTPPQQPPPTGPQQPPPMPPQQPPPTPPQQPPPTPPQQPPPTPPQQQSIATKKTEMDEPKFRLASQVTELAVRLDMAESVLLKEKEREEELRAANEELRAGVAKLLDAIRTLTRNYGEAVARLIEGELSPGEGSLRARVGRASELTEELRHAALSAESLLTEEDAAAFAEDLGRLQPRVAQLMDRPPAKEEEVERGDGGGGGGGGGSKRSVSFACARLEEMSAEFKAGAAEIHRSLRSVLNPSEVTFDPDTAHPNLVLSGDMKTVTYSAARRVCPASPLRFCSFLQVLSSQSFSGGEHRWRVELDGAPWAVGVCYGARLARAGLRSALESSRGAWCLMWFENRLRAFERSHDVPLKLTTLSRTLELRLSFRTHRLSFYNVGLAAEKTHLYTFKAQLEEPVHLAYRMMSGHPKGRVTICEE</sequence>
<evidence type="ECO:0000256" key="1">
    <source>
        <dbReference type="ARBA" id="ARBA00022723"/>
    </source>
</evidence>
<evidence type="ECO:0000313" key="9">
    <source>
        <dbReference type="EMBL" id="KAK0150110.1"/>
    </source>
</evidence>
<keyword evidence="3" id="KW-0862">Zinc</keyword>
<dbReference type="InterPro" id="IPR001841">
    <property type="entry name" value="Znf_RING"/>
</dbReference>
<feature type="compositionally biased region" description="Basic and acidic residues" evidence="6">
    <location>
        <begin position="343"/>
        <end position="352"/>
    </location>
</feature>
<dbReference type="GO" id="GO:0008270">
    <property type="term" value="F:zinc ion binding"/>
    <property type="evidence" value="ECO:0007669"/>
    <property type="project" value="UniProtKB-KW"/>
</dbReference>
<evidence type="ECO:0000256" key="2">
    <source>
        <dbReference type="ARBA" id="ARBA00022771"/>
    </source>
</evidence>
<gene>
    <name evidence="9" type="primary">Trim39_3</name>
    <name evidence="9" type="ORF">N1851_009129</name>
</gene>
<keyword evidence="5" id="KW-0175">Coiled coil</keyword>
<dbReference type="InterPro" id="IPR003879">
    <property type="entry name" value="Butyrophylin_SPRY"/>
</dbReference>
<name>A0AA47P6L6_MERPO</name>
<proteinExistence type="predicted"/>
<dbReference type="AlphaFoldDB" id="A0AA47P6L6"/>
<dbReference type="GO" id="GO:0005737">
    <property type="term" value="C:cytoplasm"/>
    <property type="evidence" value="ECO:0007669"/>
    <property type="project" value="UniProtKB-ARBA"/>
</dbReference>
<dbReference type="SMART" id="SM00184">
    <property type="entry name" value="RING"/>
    <property type="match status" value="1"/>
</dbReference>
<dbReference type="Pfam" id="PF13765">
    <property type="entry name" value="PRY"/>
    <property type="match status" value="1"/>
</dbReference>
<dbReference type="Gene3D" id="2.60.120.920">
    <property type="match status" value="1"/>
</dbReference>
<protein>
    <submittedName>
        <fullName evidence="9">E3 ubiquitin-protein ligase TRIM39</fullName>
    </submittedName>
</protein>
<feature type="domain" description="B30.2/SPRY" evidence="8">
    <location>
        <begin position="516"/>
        <end position="711"/>
    </location>
</feature>
<dbReference type="PROSITE" id="PS50188">
    <property type="entry name" value="B302_SPRY"/>
    <property type="match status" value="1"/>
</dbReference>
<dbReference type="SUPFAM" id="SSF49899">
    <property type="entry name" value="Concanavalin A-like lectins/glucanases"/>
    <property type="match status" value="1"/>
</dbReference>
<evidence type="ECO:0000259" key="8">
    <source>
        <dbReference type="PROSITE" id="PS50188"/>
    </source>
</evidence>
<evidence type="ECO:0000259" key="7">
    <source>
        <dbReference type="PROSITE" id="PS50089"/>
    </source>
</evidence>
<feature type="region of interest" description="Disordered" evidence="6">
    <location>
        <begin position="474"/>
        <end position="499"/>
    </location>
</feature>
<feature type="compositionally biased region" description="Gly residues" evidence="6">
    <location>
        <begin position="489"/>
        <end position="498"/>
    </location>
</feature>
<dbReference type="InterPro" id="IPR013320">
    <property type="entry name" value="ConA-like_dom_sf"/>
</dbReference>
<keyword evidence="2 4" id="KW-0863">Zinc-finger</keyword>
<dbReference type="InterPro" id="IPR006574">
    <property type="entry name" value="PRY"/>
</dbReference>
<feature type="compositionally biased region" description="Basic and acidic residues" evidence="6">
    <location>
        <begin position="477"/>
        <end position="488"/>
    </location>
</feature>
<dbReference type="InterPro" id="IPR043136">
    <property type="entry name" value="B30.2/SPRY_sf"/>
</dbReference>
<dbReference type="Gene3D" id="3.30.40.10">
    <property type="entry name" value="Zinc/RING finger domain, C3HC4 (zinc finger)"/>
    <property type="match status" value="1"/>
</dbReference>
<dbReference type="PRINTS" id="PR01217">
    <property type="entry name" value="PRICHEXTENSN"/>
</dbReference>
<dbReference type="SUPFAM" id="SSF57850">
    <property type="entry name" value="RING/U-box"/>
    <property type="match status" value="1"/>
</dbReference>
<dbReference type="InterPro" id="IPR017907">
    <property type="entry name" value="Znf_RING_CS"/>
</dbReference>
<feature type="region of interest" description="Disordered" evidence="6">
    <location>
        <begin position="196"/>
        <end position="353"/>
    </location>
</feature>
<dbReference type="PROSITE" id="PS50089">
    <property type="entry name" value="ZF_RING_2"/>
    <property type="match status" value="1"/>
</dbReference>
<evidence type="ECO:0000256" key="6">
    <source>
        <dbReference type="SAM" id="MobiDB-lite"/>
    </source>
</evidence>